<dbReference type="PIRSF" id="PIRSF008459">
    <property type="entry name" value="UCP008459"/>
    <property type="match status" value="1"/>
</dbReference>
<feature type="domain" description="A9CJY8-like N-terminal" evidence="2">
    <location>
        <begin position="12"/>
        <end position="56"/>
    </location>
</feature>
<accession>A0ABR6A274</accession>
<sequence>MAPRITIRELAGSYAIARLAPDAAIPAWADGEGFVSIGRSDEELSIVCRAERVPTDIKHDGGWSCYKFQGPFAFNETGILLSVIRPLSENNIGIFAVSTFDTDNLLIKTSDKARVDELLAAAGHTLL</sequence>
<dbReference type="SUPFAM" id="SSF55021">
    <property type="entry name" value="ACT-like"/>
    <property type="match status" value="2"/>
</dbReference>
<evidence type="ECO:0000259" key="1">
    <source>
        <dbReference type="Pfam" id="PF13840"/>
    </source>
</evidence>
<dbReference type="InterPro" id="IPR016540">
    <property type="entry name" value="UCP008459"/>
</dbReference>
<dbReference type="EMBL" id="JACGBJ010000002">
    <property type="protein sequence ID" value="MBA5800723.1"/>
    <property type="molecule type" value="Genomic_DNA"/>
</dbReference>
<feature type="domain" description="CASTOR ACT" evidence="1">
    <location>
        <begin position="60"/>
        <end position="119"/>
    </location>
</feature>
<protein>
    <submittedName>
        <fullName evidence="3">ACT domain-containing protein</fullName>
    </submittedName>
</protein>
<dbReference type="Pfam" id="PF13840">
    <property type="entry name" value="ACT_7"/>
    <property type="match status" value="1"/>
</dbReference>
<dbReference type="Proteomes" id="UP000539787">
    <property type="component" value="Unassembled WGS sequence"/>
</dbReference>
<name>A0ABR6A274_9HYPH</name>
<dbReference type="InterPro" id="IPR049447">
    <property type="entry name" value="A9CJY8-like_N"/>
</dbReference>
<dbReference type="Pfam" id="PF21631">
    <property type="entry name" value="A9CJY8-like_N"/>
    <property type="match status" value="1"/>
</dbReference>
<organism evidence="3 4">
    <name type="scientific">Rhizobium changzhiense</name>
    <dbReference type="NCBI Taxonomy" id="2692317"/>
    <lineage>
        <taxon>Bacteria</taxon>
        <taxon>Pseudomonadati</taxon>
        <taxon>Pseudomonadota</taxon>
        <taxon>Alphaproteobacteria</taxon>
        <taxon>Hyphomicrobiales</taxon>
        <taxon>Rhizobiaceae</taxon>
        <taxon>Rhizobium/Agrobacterium group</taxon>
        <taxon>Rhizobium</taxon>
    </lineage>
</organism>
<dbReference type="Gene3D" id="3.30.2130.10">
    <property type="entry name" value="VC0802-like"/>
    <property type="match status" value="1"/>
</dbReference>
<dbReference type="RefSeq" id="WP_182208226.1">
    <property type="nucleotide sequence ID" value="NZ_JACGBJ010000002.1"/>
</dbReference>
<dbReference type="InterPro" id="IPR045865">
    <property type="entry name" value="ACT-like_dom_sf"/>
</dbReference>
<gene>
    <name evidence="3" type="ORF">HX902_03680</name>
</gene>
<evidence type="ECO:0000313" key="4">
    <source>
        <dbReference type="Proteomes" id="UP000539787"/>
    </source>
</evidence>
<keyword evidence="4" id="KW-1185">Reference proteome</keyword>
<dbReference type="InterPro" id="IPR027795">
    <property type="entry name" value="CASTOR_ACT_dom"/>
</dbReference>
<proteinExistence type="predicted"/>
<evidence type="ECO:0000259" key="2">
    <source>
        <dbReference type="Pfam" id="PF21631"/>
    </source>
</evidence>
<evidence type="ECO:0000313" key="3">
    <source>
        <dbReference type="EMBL" id="MBA5800723.1"/>
    </source>
</evidence>
<comment type="caution">
    <text evidence="3">The sequence shown here is derived from an EMBL/GenBank/DDBJ whole genome shotgun (WGS) entry which is preliminary data.</text>
</comment>
<reference evidence="3 4" key="1">
    <citation type="submission" date="2020-07" db="EMBL/GenBank/DDBJ databases">
        <authorList>
            <person name="Sun Q."/>
        </authorList>
    </citation>
    <scope>NUCLEOTIDE SEQUENCE [LARGE SCALE GENOMIC DNA]</scope>
    <source>
        <strain evidence="3 4">WYCCWR 11317</strain>
    </source>
</reference>